<accession>A0ABU1GV89</accession>
<dbReference type="PROSITE" id="PS51257">
    <property type="entry name" value="PROKAR_LIPOPROTEIN"/>
    <property type="match status" value="1"/>
</dbReference>
<keyword evidence="3" id="KW-1185">Reference proteome</keyword>
<keyword evidence="1" id="KW-0732">Signal</keyword>
<feature type="signal peptide" evidence="1">
    <location>
        <begin position="1"/>
        <end position="18"/>
    </location>
</feature>
<gene>
    <name evidence="2" type="ORF">QC825_07520</name>
</gene>
<dbReference type="RefSeq" id="WP_251589831.1">
    <property type="nucleotide sequence ID" value="NZ_JAMLJI010000001.1"/>
</dbReference>
<organism evidence="2 3">
    <name type="scientific">Larsenimonas suaedae</name>
    <dbReference type="NCBI Taxonomy" id="1851019"/>
    <lineage>
        <taxon>Bacteria</taxon>
        <taxon>Pseudomonadati</taxon>
        <taxon>Pseudomonadota</taxon>
        <taxon>Gammaproteobacteria</taxon>
        <taxon>Oceanospirillales</taxon>
        <taxon>Halomonadaceae</taxon>
        <taxon>Larsenimonas</taxon>
    </lineage>
</organism>
<evidence type="ECO:0008006" key="4">
    <source>
        <dbReference type="Google" id="ProtNLM"/>
    </source>
</evidence>
<proteinExistence type="predicted"/>
<sequence>MLLSRCLFVVLAALMVSACSYHPARISAEPPVIIDDGHNGHHGQGGFCPPGQAKKGNC</sequence>
<name>A0ABU1GV89_9GAMM</name>
<evidence type="ECO:0000313" key="2">
    <source>
        <dbReference type="EMBL" id="MDR5895914.1"/>
    </source>
</evidence>
<dbReference type="EMBL" id="JARWAO010000003">
    <property type="protein sequence ID" value="MDR5895914.1"/>
    <property type="molecule type" value="Genomic_DNA"/>
</dbReference>
<comment type="caution">
    <text evidence="2">The sequence shown here is derived from an EMBL/GenBank/DDBJ whole genome shotgun (WGS) entry which is preliminary data.</text>
</comment>
<protein>
    <recommendedName>
        <fullName evidence="4">Lipoprotein</fullName>
    </recommendedName>
</protein>
<evidence type="ECO:0000313" key="3">
    <source>
        <dbReference type="Proteomes" id="UP001269375"/>
    </source>
</evidence>
<dbReference type="Proteomes" id="UP001269375">
    <property type="component" value="Unassembled WGS sequence"/>
</dbReference>
<evidence type="ECO:0000256" key="1">
    <source>
        <dbReference type="SAM" id="SignalP"/>
    </source>
</evidence>
<reference evidence="2 3" key="1">
    <citation type="submission" date="2023-04" db="EMBL/GenBank/DDBJ databases">
        <title>A long-awaited taxogenomic arrangement of the family Halomonadaceae.</title>
        <authorList>
            <person name="De La Haba R."/>
            <person name="Chuvochina M."/>
            <person name="Wittouck S."/>
            <person name="Arahal D.R."/>
            <person name="Sanchez-Porro C."/>
            <person name="Hugenholtz P."/>
            <person name="Ventosa A."/>
        </authorList>
    </citation>
    <scope>NUCLEOTIDE SEQUENCE [LARGE SCALE GENOMIC DNA]</scope>
    <source>
        <strain evidence="2 3">DSM 22428</strain>
    </source>
</reference>
<feature type="chain" id="PRO_5045373144" description="Lipoprotein" evidence="1">
    <location>
        <begin position="19"/>
        <end position="58"/>
    </location>
</feature>